<dbReference type="Gene3D" id="2.40.50.1020">
    <property type="entry name" value="LytTr DNA-binding domain"/>
    <property type="match status" value="1"/>
</dbReference>
<evidence type="ECO:0000313" key="2">
    <source>
        <dbReference type="Proteomes" id="UP000703674"/>
    </source>
</evidence>
<dbReference type="Proteomes" id="UP000703674">
    <property type="component" value="Unassembled WGS sequence"/>
</dbReference>
<gene>
    <name evidence="1" type="ORF">HC175_20315</name>
</gene>
<dbReference type="GO" id="GO:0003677">
    <property type="term" value="F:DNA binding"/>
    <property type="evidence" value="ECO:0007669"/>
    <property type="project" value="UniProtKB-KW"/>
</dbReference>
<protein>
    <submittedName>
        <fullName evidence="1">DNA-binding response regulator</fullName>
    </submittedName>
</protein>
<accession>A0ABX1D477</accession>
<reference evidence="1 2" key="1">
    <citation type="submission" date="2020-03" db="EMBL/GenBank/DDBJ databases">
        <title>Salinimicrobium sp. nov, isolated from SCS.</title>
        <authorList>
            <person name="Cao W.R."/>
        </authorList>
    </citation>
    <scope>NUCLEOTIDE SEQUENCE [LARGE SCALE GENOMIC DNA]</scope>
    <source>
        <strain evidence="2">J15B91</strain>
    </source>
</reference>
<proteinExistence type="predicted"/>
<organism evidence="1 2">
    <name type="scientific">Salinimicrobium oceani</name>
    <dbReference type="NCBI Taxonomy" id="2722702"/>
    <lineage>
        <taxon>Bacteria</taxon>
        <taxon>Pseudomonadati</taxon>
        <taxon>Bacteroidota</taxon>
        <taxon>Flavobacteriia</taxon>
        <taxon>Flavobacteriales</taxon>
        <taxon>Flavobacteriaceae</taxon>
        <taxon>Salinimicrobium</taxon>
    </lineage>
</organism>
<keyword evidence="1" id="KW-0238">DNA-binding</keyword>
<feature type="non-terminal residue" evidence="1">
    <location>
        <position position="1"/>
    </location>
</feature>
<evidence type="ECO:0000313" key="1">
    <source>
        <dbReference type="EMBL" id="NJW55263.1"/>
    </source>
</evidence>
<name>A0ABX1D477_9FLAO</name>
<comment type="caution">
    <text evidence="1">The sequence shown here is derived from an EMBL/GenBank/DDBJ whole genome shotgun (WGS) entry which is preliminary data.</text>
</comment>
<keyword evidence="2" id="KW-1185">Reference proteome</keyword>
<dbReference type="EMBL" id="JAAVJR010000972">
    <property type="protein sequence ID" value="NJW55263.1"/>
    <property type="molecule type" value="Genomic_DNA"/>
</dbReference>
<sequence length="45" mass="5369">TYVINLNYVVRYHKTNKEVELTNGEKLPVSFRKEEEFINAILQNN</sequence>